<feature type="compositionally biased region" description="Polar residues" evidence="2">
    <location>
        <begin position="306"/>
        <end position="317"/>
    </location>
</feature>
<name>A0A0P1BEW3_9BASI</name>
<feature type="compositionally biased region" description="Low complexity" evidence="2">
    <location>
        <begin position="15"/>
        <end position="28"/>
    </location>
</feature>
<dbReference type="AlphaFoldDB" id="A0A0P1BEW3"/>
<feature type="compositionally biased region" description="Basic and acidic residues" evidence="2">
    <location>
        <begin position="50"/>
        <end position="66"/>
    </location>
</feature>
<feature type="compositionally biased region" description="Low complexity" evidence="2">
    <location>
        <begin position="402"/>
        <end position="419"/>
    </location>
</feature>
<organism evidence="3 4">
    <name type="scientific">Ceraceosorus bombacis</name>
    <dbReference type="NCBI Taxonomy" id="401625"/>
    <lineage>
        <taxon>Eukaryota</taxon>
        <taxon>Fungi</taxon>
        <taxon>Dikarya</taxon>
        <taxon>Basidiomycota</taxon>
        <taxon>Ustilaginomycotina</taxon>
        <taxon>Exobasidiomycetes</taxon>
        <taxon>Ceraceosorales</taxon>
        <taxon>Ceraceosoraceae</taxon>
        <taxon>Ceraceosorus</taxon>
    </lineage>
</organism>
<feature type="region of interest" description="Disordered" evidence="2">
    <location>
        <begin position="776"/>
        <end position="1022"/>
    </location>
</feature>
<feature type="compositionally biased region" description="Low complexity" evidence="2">
    <location>
        <begin position="527"/>
        <end position="541"/>
    </location>
</feature>
<feature type="compositionally biased region" description="Polar residues" evidence="2">
    <location>
        <begin position="886"/>
        <end position="900"/>
    </location>
</feature>
<feature type="region of interest" description="Disordered" evidence="2">
    <location>
        <begin position="521"/>
        <end position="551"/>
    </location>
</feature>
<evidence type="ECO:0000313" key="3">
    <source>
        <dbReference type="EMBL" id="CEH14528.1"/>
    </source>
</evidence>
<feature type="region of interest" description="Disordered" evidence="2">
    <location>
        <begin position="239"/>
        <end position="343"/>
    </location>
</feature>
<reference evidence="3 4" key="1">
    <citation type="submission" date="2014-09" db="EMBL/GenBank/DDBJ databases">
        <authorList>
            <person name="Magalhaes I.L.F."/>
            <person name="Oliveira U."/>
            <person name="Santos F.R."/>
            <person name="Vidigal T.H.D.A."/>
            <person name="Brescovit A.D."/>
            <person name="Santos A.J."/>
        </authorList>
    </citation>
    <scope>NUCLEOTIDE SEQUENCE [LARGE SCALE GENOMIC DNA]</scope>
</reference>
<feature type="compositionally biased region" description="Low complexity" evidence="2">
    <location>
        <begin position="357"/>
        <end position="374"/>
    </location>
</feature>
<evidence type="ECO:0000256" key="1">
    <source>
        <dbReference type="SAM" id="Coils"/>
    </source>
</evidence>
<keyword evidence="1" id="KW-0175">Coiled coil</keyword>
<feature type="compositionally biased region" description="Low complexity" evidence="2">
    <location>
        <begin position="793"/>
        <end position="803"/>
    </location>
</feature>
<sequence>MIAGQESEDSTPHGTANTASATSSLASLIAEQPNFETVERETSHLGPDAEGARPESVQREVTRQELENAEVSSQQAASGDASAGEISEAGPSVPKARTPSSSDETIADPTVIDLTELDTPPPDPRRDPNYELFAAAKAKASFAPNHFSNTASSGVEIDQHLQVIKQSLILAQQKGVGVADALLAPPTFSTVLSLKYASCIRVLSIINTLSSETPGSLHQTLQRIVRALIDMMVDRESQRRIQQGGRVSPLQQRQQNLVSQSVPHSQPLQTNPGPIRTSASPVISSFVQTRNSQSPVQARLPDGAASGSTHVQQSAPAQQPHGPAHQSRSPMNYHARSQHSPSAAQLLQAIPAPALVGTQSQAANQSQAASQPQPRTVQAVSPVQFPRFTATIQPNATPAPPASSTKAARESANPSLASPPAAPARWTSRYTAQFTAETAAAASRTALTRIRSNADEETRERLIRATSGIGRLVGLQRAVNQLDVEGGEHRYGLQNHAHQIHRLGTIQEQQSSALHSLREHVTNSLKAQSSSGSSHGVQQASTSNNHARGENVEMRLEAQRKTLESVRDSLSVDIRKMDSGFRERLDKVEKQLPQLLPAASVVHFQQRITALERQHVQMDAKLGNLVDRGQSGSSGPAEANLRSIATALQKLVQDGQARDEAARAKLEEKERQWQAMVEKKNEELVVAETALAQREEKVAVREQALEERMTSYEAKLQTAQAALDAKIEASARRVQDDGKRHAAISQASMSSAPSRLAALEAELMVLKSRAESRAQACSENMEGAGGLERTDSHSTTASTSLSSFRDSEDEPPRIRKRQKITLENEDESAVPTPARPPVQLPPRALSVGPSVSRSAQDGRIAHVSLRRIVAGPKRRGSPSSSSALSEANTELQRKTGPSSRTRLRIDRFDSPSAAQESEEQSDSSSSSKTSEPIRRSTRSVPASFAGTSKSVHARRKMVVQDEDESEDEDELTVDTEQSDDEIVHKPPASSARPFSQTARSTPTVEVPRTSILRRSPLAPSKE</sequence>
<evidence type="ECO:0000256" key="2">
    <source>
        <dbReference type="SAM" id="MobiDB-lite"/>
    </source>
</evidence>
<protein>
    <submittedName>
        <fullName evidence="3">Uncharacterized protein</fullName>
    </submittedName>
</protein>
<feature type="compositionally biased region" description="Acidic residues" evidence="2">
    <location>
        <begin position="960"/>
        <end position="980"/>
    </location>
</feature>
<feature type="region of interest" description="Disordered" evidence="2">
    <location>
        <begin position="357"/>
        <end position="379"/>
    </location>
</feature>
<feature type="compositionally biased region" description="Polar residues" evidence="2">
    <location>
        <begin position="249"/>
        <end position="296"/>
    </location>
</feature>
<feature type="compositionally biased region" description="Low complexity" evidence="2">
    <location>
        <begin position="72"/>
        <end position="84"/>
    </location>
</feature>
<dbReference type="OrthoDB" id="10406354at2759"/>
<feature type="region of interest" description="Disordered" evidence="2">
    <location>
        <begin position="1"/>
        <end position="128"/>
    </location>
</feature>
<evidence type="ECO:0000313" key="4">
    <source>
        <dbReference type="Proteomes" id="UP000054845"/>
    </source>
</evidence>
<feature type="compositionally biased region" description="Polar residues" evidence="2">
    <location>
        <begin position="992"/>
        <end position="1003"/>
    </location>
</feature>
<feature type="coiled-coil region" evidence="1">
    <location>
        <begin position="652"/>
        <end position="722"/>
    </location>
</feature>
<feature type="region of interest" description="Disordered" evidence="2">
    <location>
        <begin position="391"/>
        <end position="424"/>
    </location>
</feature>
<accession>A0A0P1BEW3</accession>
<dbReference type="EMBL" id="CCYA01000243">
    <property type="protein sequence ID" value="CEH14528.1"/>
    <property type="molecule type" value="Genomic_DNA"/>
</dbReference>
<dbReference type="Proteomes" id="UP000054845">
    <property type="component" value="Unassembled WGS sequence"/>
</dbReference>
<proteinExistence type="predicted"/>
<keyword evidence="4" id="KW-1185">Reference proteome</keyword>